<dbReference type="OrthoDB" id="2933464at2759"/>
<reference evidence="4 5" key="1">
    <citation type="journal article" date="2018" name="BMC Genomics">
        <title>Genomic evidence for intraspecific hybridization in a clonal and extremely halotolerant yeast.</title>
        <authorList>
            <person name="Gostincar C."/>
            <person name="Stajich J.E."/>
            <person name="Zupancic J."/>
            <person name="Zalar P."/>
            <person name="Gunde-Cimerman N."/>
        </authorList>
    </citation>
    <scope>NUCLEOTIDE SEQUENCE [LARGE SCALE GENOMIC DNA]</scope>
    <source>
        <strain evidence="3 5">EXF-6651</strain>
        <strain evidence="2 4">EXF-6669</strain>
    </source>
</reference>
<evidence type="ECO:0000313" key="2">
    <source>
        <dbReference type="EMBL" id="RMY10955.1"/>
    </source>
</evidence>
<dbReference type="VEuPathDB" id="FungiDB:BTJ68_02883"/>
<dbReference type="Proteomes" id="UP000276864">
    <property type="component" value="Unassembled WGS sequence"/>
</dbReference>
<dbReference type="Proteomes" id="UP000271337">
    <property type="component" value="Unassembled WGS sequence"/>
</dbReference>
<organism evidence="2 4">
    <name type="scientific">Hortaea werneckii</name>
    <name type="common">Black yeast</name>
    <name type="synonym">Cladosporium werneckii</name>
    <dbReference type="NCBI Taxonomy" id="91943"/>
    <lineage>
        <taxon>Eukaryota</taxon>
        <taxon>Fungi</taxon>
        <taxon>Dikarya</taxon>
        <taxon>Ascomycota</taxon>
        <taxon>Pezizomycotina</taxon>
        <taxon>Dothideomycetes</taxon>
        <taxon>Dothideomycetidae</taxon>
        <taxon>Mycosphaerellales</taxon>
        <taxon>Teratosphaeriaceae</taxon>
        <taxon>Hortaea</taxon>
    </lineage>
</organism>
<dbReference type="EMBL" id="QWIL01000909">
    <property type="protein sequence ID" value="RMY10955.1"/>
    <property type="molecule type" value="Genomic_DNA"/>
</dbReference>
<evidence type="ECO:0000313" key="4">
    <source>
        <dbReference type="Proteomes" id="UP000271337"/>
    </source>
</evidence>
<dbReference type="EMBL" id="QWIM01000751">
    <property type="protein sequence ID" value="RMY31292.1"/>
    <property type="molecule type" value="Genomic_DNA"/>
</dbReference>
<dbReference type="AlphaFoldDB" id="A0A3M6Z6F0"/>
<gene>
    <name evidence="3" type="ORF">D0866_07394</name>
    <name evidence="2" type="ORF">D0867_08229</name>
</gene>
<accession>A0A3M6Z6F0</accession>
<name>A0A3M6Z6F0_HORWE</name>
<sequence>MSRAVKESLQRMKAWVTSTASRVNKIASGQGDAGTRAAPTQAGSNDTEIGSRLDYGDKSIKDGKEFRRYKFQINKQAANSTLRDLANKDSHKVWAQADVPLDSKSPEEVVEKLFEDLEKDLSSRK</sequence>
<protein>
    <submittedName>
        <fullName evidence="2">Uncharacterized protein</fullName>
    </submittedName>
</protein>
<evidence type="ECO:0000256" key="1">
    <source>
        <dbReference type="SAM" id="MobiDB-lite"/>
    </source>
</evidence>
<evidence type="ECO:0000313" key="5">
    <source>
        <dbReference type="Proteomes" id="UP000276864"/>
    </source>
</evidence>
<evidence type="ECO:0000313" key="3">
    <source>
        <dbReference type="EMBL" id="RMY31292.1"/>
    </source>
</evidence>
<comment type="caution">
    <text evidence="2">The sequence shown here is derived from an EMBL/GenBank/DDBJ whole genome shotgun (WGS) entry which is preliminary data.</text>
</comment>
<feature type="region of interest" description="Disordered" evidence="1">
    <location>
        <begin position="26"/>
        <end position="54"/>
    </location>
</feature>
<proteinExistence type="predicted"/>